<evidence type="ECO:0000256" key="2">
    <source>
        <dbReference type="SAM" id="SignalP"/>
    </source>
</evidence>
<name>A0A7Y9LKI1_9BURK</name>
<dbReference type="PIRSF" id="PIRSF017082">
    <property type="entry name" value="YflP"/>
    <property type="match status" value="1"/>
</dbReference>
<gene>
    <name evidence="3" type="ORF">FHW18_000828</name>
</gene>
<comment type="caution">
    <text evidence="3">The sequence shown here is derived from an EMBL/GenBank/DDBJ whole genome shotgun (WGS) entry which is preliminary data.</text>
</comment>
<keyword evidence="2" id="KW-0732">Signal</keyword>
<keyword evidence="3" id="KW-0675">Receptor</keyword>
<evidence type="ECO:0000313" key="3">
    <source>
        <dbReference type="EMBL" id="NYE81557.1"/>
    </source>
</evidence>
<dbReference type="SUPFAM" id="SSF53850">
    <property type="entry name" value="Periplasmic binding protein-like II"/>
    <property type="match status" value="1"/>
</dbReference>
<dbReference type="InterPro" id="IPR042100">
    <property type="entry name" value="Bug_dom1"/>
</dbReference>
<dbReference type="CDD" id="cd13578">
    <property type="entry name" value="PBP2_Bug27"/>
    <property type="match status" value="1"/>
</dbReference>
<dbReference type="EMBL" id="JACBYR010000001">
    <property type="protein sequence ID" value="NYE81557.1"/>
    <property type="molecule type" value="Genomic_DNA"/>
</dbReference>
<comment type="similarity">
    <text evidence="1">Belongs to the UPF0065 (bug) family.</text>
</comment>
<dbReference type="AlphaFoldDB" id="A0A7Y9LKI1"/>
<sequence>MIYSISSVVRRVLLALTCVVVQCLGVAAQADTFPSRPVMLVVPYPPGGGADILARAVAQQLGQEWKQPVIVESKPGGGTMIAADYVARAKPDGYTLLLSVTQHAIAVSQFKKQPYNYLTDLAAVGLLSDSPFILVVPPNSAVQTFPQLVDLIKAKGSALNFGSSGLGSVPHLSGEMLNRALNARAAHIPYPGTAPAFAALMGGQIDYLFGDTSVLPSIKAGKVKALAVTTGKRSPSLPDVPAMSEFLPGFSLSSWVAIEAPAATPRPVVTSINASIQKILKSPELMANYEATAKEPLFSTPAQFTEFKVNEVQKFQKLINDIGMAQE</sequence>
<dbReference type="Pfam" id="PF03401">
    <property type="entry name" value="TctC"/>
    <property type="match status" value="1"/>
</dbReference>
<dbReference type="Proteomes" id="UP000542125">
    <property type="component" value="Unassembled WGS sequence"/>
</dbReference>
<feature type="signal peptide" evidence="2">
    <location>
        <begin position="1"/>
        <end position="30"/>
    </location>
</feature>
<feature type="chain" id="PRO_5030746852" evidence="2">
    <location>
        <begin position="31"/>
        <end position="327"/>
    </location>
</feature>
<keyword evidence="4" id="KW-1185">Reference proteome</keyword>
<protein>
    <submittedName>
        <fullName evidence="3">Tripartite-type tricarboxylate transporter receptor subunit TctC</fullName>
    </submittedName>
</protein>
<reference evidence="3 4" key="1">
    <citation type="submission" date="2020-07" db="EMBL/GenBank/DDBJ databases">
        <title>Genomic Encyclopedia of Type Strains, Phase IV (KMG-V): Genome sequencing to study the core and pangenomes of soil and plant-associated prokaryotes.</title>
        <authorList>
            <person name="Whitman W."/>
        </authorList>
    </citation>
    <scope>NUCLEOTIDE SEQUENCE [LARGE SCALE GENOMIC DNA]</scope>
    <source>
        <strain evidence="3 4">SAS40</strain>
    </source>
</reference>
<evidence type="ECO:0000313" key="4">
    <source>
        <dbReference type="Proteomes" id="UP000542125"/>
    </source>
</evidence>
<dbReference type="Gene3D" id="3.40.190.10">
    <property type="entry name" value="Periplasmic binding protein-like II"/>
    <property type="match status" value="1"/>
</dbReference>
<dbReference type="PANTHER" id="PTHR42928">
    <property type="entry name" value="TRICARBOXYLATE-BINDING PROTEIN"/>
    <property type="match status" value="1"/>
</dbReference>
<organism evidence="3 4">
    <name type="scientific">Pigmentiphaga litoralis</name>
    <dbReference type="NCBI Taxonomy" id="516702"/>
    <lineage>
        <taxon>Bacteria</taxon>
        <taxon>Pseudomonadati</taxon>
        <taxon>Pseudomonadota</taxon>
        <taxon>Betaproteobacteria</taxon>
        <taxon>Burkholderiales</taxon>
        <taxon>Alcaligenaceae</taxon>
        <taxon>Pigmentiphaga</taxon>
    </lineage>
</organism>
<proteinExistence type="inferred from homology"/>
<dbReference type="RefSeq" id="WP_179583647.1">
    <property type="nucleotide sequence ID" value="NZ_JACBYR010000001.1"/>
</dbReference>
<dbReference type="InterPro" id="IPR005064">
    <property type="entry name" value="BUG"/>
</dbReference>
<dbReference type="Gene3D" id="3.40.190.150">
    <property type="entry name" value="Bordetella uptake gene, domain 1"/>
    <property type="match status" value="1"/>
</dbReference>
<evidence type="ECO:0000256" key="1">
    <source>
        <dbReference type="ARBA" id="ARBA00006987"/>
    </source>
</evidence>
<accession>A0A7Y9LKI1</accession>
<dbReference type="PANTHER" id="PTHR42928:SF5">
    <property type="entry name" value="BLR1237 PROTEIN"/>
    <property type="match status" value="1"/>
</dbReference>